<gene>
    <name evidence="3" type="ORF">ACFQ5K_09665</name>
</gene>
<dbReference type="PROSITE" id="PS50056">
    <property type="entry name" value="TYR_PHOSPHATASE_2"/>
    <property type="match status" value="1"/>
</dbReference>
<feature type="domain" description="Tyrosine specific protein phosphatases" evidence="2">
    <location>
        <begin position="126"/>
        <end position="162"/>
    </location>
</feature>
<evidence type="ECO:0000259" key="2">
    <source>
        <dbReference type="PROSITE" id="PS50056"/>
    </source>
</evidence>
<name>A0ABW4CW92_9LACO</name>
<dbReference type="InterPro" id="IPR000387">
    <property type="entry name" value="Tyr_Pase_dom"/>
</dbReference>
<dbReference type="PANTHER" id="PTHR31126:SF1">
    <property type="entry name" value="TYROSINE SPECIFIC PROTEIN PHOSPHATASES DOMAIN-CONTAINING PROTEIN"/>
    <property type="match status" value="1"/>
</dbReference>
<dbReference type="InterPro" id="IPR029021">
    <property type="entry name" value="Prot-tyrosine_phosphatase-like"/>
</dbReference>
<dbReference type="Proteomes" id="UP001597212">
    <property type="component" value="Unassembled WGS sequence"/>
</dbReference>
<dbReference type="InterPro" id="IPR016130">
    <property type="entry name" value="Tyr_Pase_AS"/>
</dbReference>
<dbReference type="PROSITE" id="PS00383">
    <property type="entry name" value="TYR_PHOSPHATASE_1"/>
    <property type="match status" value="1"/>
</dbReference>
<evidence type="ECO:0000313" key="3">
    <source>
        <dbReference type="EMBL" id="MFD1441639.1"/>
    </source>
</evidence>
<dbReference type="InterPro" id="IPR026893">
    <property type="entry name" value="Tyr/Ser_Pase_IphP-type"/>
</dbReference>
<sequence>MTNNHFIELPHSINLRTLAGYQTKDGRFIKPNKILRSGALDQLTVEDSQRLADDYGVGLVIDLRTDEEARRHPDCLPPDARYYQLPVMPFSDHASFSQRLKRHFTKSEDPVVHMYKKMLTDSHAKSAYQDMFTLLLNHTDDDQSVLIHCTAGKDRTGVAAMLVEAALGVPEETIQADYLLSNVSLECSKIQLAVTRSNQSDQVETMGSLPVNRANLQAVFRLIAHDYESWADYLETELNVSQDNLATMQRAYLI</sequence>
<dbReference type="SUPFAM" id="SSF52799">
    <property type="entry name" value="(Phosphotyrosine protein) phosphatases II"/>
    <property type="match status" value="1"/>
</dbReference>
<organism evidence="3 4">
    <name type="scientific">Lacticaseibacillus hegangensis</name>
    <dbReference type="NCBI Taxonomy" id="2486010"/>
    <lineage>
        <taxon>Bacteria</taxon>
        <taxon>Bacillati</taxon>
        <taxon>Bacillota</taxon>
        <taxon>Bacilli</taxon>
        <taxon>Lactobacillales</taxon>
        <taxon>Lactobacillaceae</taxon>
        <taxon>Lacticaseibacillus</taxon>
    </lineage>
</organism>
<accession>A0ABW4CW92</accession>
<dbReference type="PANTHER" id="PTHR31126">
    <property type="entry name" value="TYROSINE-PROTEIN PHOSPHATASE"/>
    <property type="match status" value="1"/>
</dbReference>
<comment type="similarity">
    <text evidence="1">Belongs to the protein-tyrosine phosphatase family.</text>
</comment>
<dbReference type="RefSeq" id="WP_125756400.1">
    <property type="nucleotide sequence ID" value="NZ_JBHTOK010000072.1"/>
</dbReference>
<dbReference type="Gene3D" id="3.90.190.10">
    <property type="entry name" value="Protein tyrosine phosphatase superfamily"/>
    <property type="match status" value="1"/>
</dbReference>
<protein>
    <submittedName>
        <fullName evidence="3">Tyrosine-protein phosphatase</fullName>
    </submittedName>
</protein>
<reference evidence="4" key="1">
    <citation type="journal article" date="2019" name="Int. J. Syst. Evol. Microbiol.">
        <title>The Global Catalogue of Microorganisms (GCM) 10K type strain sequencing project: providing services to taxonomists for standard genome sequencing and annotation.</title>
        <authorList>
            <consortium name="The Broad Institute Genomics Platform"/>
            <consortium name="The Broad Institute Genome Sequencing Center for Infectious Disease"/>
            <person name="Wu L."/>
            <person name="Ma J."/>
        </authorList>
    </citation>
    <scope>NUCLEOTIDE SEQUENCE [LARGE SCALE GENOMIC DNA]</scope>
    <source>
        <strain evidence="4">CCM 8912</strain>
    </source>
</reference>
<comment type="caution">
    <text evidence="3">The sequence shown here is derived from an EMBL/GenBank/DDBJ whole genome shotgun (WGS) entry which is preliminary data.</text>
</comment>
<dbReference type="Pfam" id="PF13350">
    <property type="entry name" value="Y_phosphatase3"/>
    <property type="match status" value="1"/>
</dbReference>
<proteinExistence type="inferred from homology"/>
<evidence type="ECO:0000313" key="4">
    <source>
        <dbReference type="Proteomes" id="UP001597212"/>
    </source>
</evidence>
<evidence type="ECO:0000256" key="1">
    <source>
        <dbReference type="ARBA" id="ARBA00009580"/>
    </source>
</evidence>
<dbReference type="EMBL" id="JBHTOK010000072">
    <property type="protein sequence ID" value="MFD1441639.1"/>
    <property type="molecule type" value="Genomic_DNA"/>
</dbReference>
<keyword evidence="4" id="KW-1185">Reference proteome</keyword>